<evidence type="ECO:0000256" key="1">
    <source>
        <dbReference type="SAM" id="Phobius"/>
    </source>
</evidence>
<accession>A0A848DE58</accession>
<keyword evidence="1" id="KW-0472">Membrane</keyword>
<feature type="transmembrane region" description="Helical" evidence="1">
    <location>
        <begin position="92"/>
        <end position="120"/>
    </location>
</feature>
<dbReference type="AlphaFoldDB" id="A0A848DE58"/>
<organism evidence="2 3">
    <name type="scientific">Pseudonocardia bannensis</name>
    <dbReference type="NCBI Taxonomy" id="630973"/>
    <lineage>
        <taxon>Bacteria</taxon>
        <taxon>Bacillati</taxon>
        <taxon>Actinomycetota</taxon>
        <taxon>Actinomycetes</taxon>
        <taxon>Pseudonocardiales</taxon>
        <taxon>Pseudonocardiaceae</taxon>
        <taxon>Pseudonocardia</taxon>
    </lineage>
</organism>
<reference evidence="2 3" key="1">
    <citation type="submission" date="2020-04" db="EMBL/GenBank/DDBJ databases">
        <authorList>
            <person name="Klaysubun C."/>
            <person name="Duangmal K."/>
            <person name="Lipun K."/>
        </authorList>
    </citation>
    <scope>NUCLEOTIDE SEQUENCE [LARGE SCALE GENOMIC DNA]</scope>
    <source>
        <strain evidence="2 3">DSM 45300</strain>
    </source>
</reference>
<dbReference type="EMBL" id="JAAXKZ010000009">
    <property type="protein sequence ID" value="NMH90847.1"/>
    <property type="molecule type" value="Genomic_DNA"/>
</dbReference>
<sequence>MRRIGLGAGPPYGRLRGARRMAPIALATLLLLVLAALPPARISDPVPTTTATAPAEREPTPFAGVATPVRTLATALGERSKLRSVPSPEPRAVVLLPLLVVLAVAAVPACLVPLGVVAVARPGHRGSFRGTARRGRAPPVAAGF</sequence>
<keyword evidence="1" id="KW-1133">Transmembrane helix</keyword>
<dbReference type="RefSeq" id="WP_169410341.1">
    <property type="nucleotide sequence ID" value="NZ_JAAXKZ010000009.1"/>
</dbReference>
<comment type="caution">
    <text evidence="2">The sequence shown here is derived from an EMBL/GenBank/DDBJ whole genome shotgun (WGS) entry which is preliminary data.</text>
</comment>
<evidence type="ECO:0000313" key="3">
    <source>
        <dbReference type="Proteomes" id="UP000586918"/>
    </source>
</evidence>
<keyword evidence="1" id="KW-0812">Transmembrane</keyword>
<gene>
    <name evidence="2" type="ORF">HF519_04455</name>
</gene>
<protein>
    <submittedName>
        <fullName evidence="2">Uncharacterized protein</fullName>
    </submittedName>
</protein>
<dbReference type="Proteomes" id="UP000586918">
    <property type="component" value="Unassembled WGS sequence"/>
</dbReference>
<keyword evidence="3" id="KW-1185">Reference proteome</keyword>
<name>A0A848DE58_9PSEU</name>
<proteinExistence type="predicted"/>
<evidence type="ECO:0000313" key="2">
    <source>
        <dbReference type="EMBL" id="NMH90847.1"/>
    </source>
</evidence>